<dbReference type="PANTHER" id="PTHR45958">
    <property type="entry name" value="RING-TYPE E3 UBIQUITIN TRANSFERASE"/>
    <property type="match status" value="1"/>
</dbReference>
<feature type="domain" description="U-box" evidence="8">
    <location>
        <begin position="256"/>
        <end position="330"/>
    </location>
</feature>
<proteinExistence type="predicted"/>
<evidence type="ECO:0000256" key="7">
    <source>
        <dbReference type="SAM" id="Coils"/>
    </source>
</evidence>
<comment type="pathway">
    <text evidence="2">Protein modification; protein ubiquitination.</text>
</comment>
<dbReference type="PROSITE" id="PS51698">
    <property type="entry name" value="U_BOX"/>
    <property type="match status" value="1"/>
</dbReference>
<feature type="coiled-coil region" evidence="7">
    <location>
        <begin position="199"/>
        <end position="229"/>
    </location>
</feature>
<organism evidence="9 10">
    <name type="scientific">Eucalyptus globulus</name>
    <name type="common">Tasmanian blue gum</name>
    <dbReference type="NCBI Taxonomy" id="34317"/>
    <lineage>
        <taxon>Eukaryota</taxon>
        <taxon>Viridiplantae</taxon>
        <taxon>Streptophyta</taxon>
        <taxon>Embryophyta</taxon>
        <taxon>Tracheophyta</taxon>
        <taxon>Spermatophyta</taxon>
        <taxon>Magnoliopsida</taxon>
        <taxon>eudicotyledons</taxon>
        <taxon>Gunneridae</taxon>
        <taxon>Pentapetalae</taxon>
        <taxon>rosids</taxon>
        <taxon>malvids</taxon>
        <taxon>Myrtales</taxon>
        <taxon>Myrtaceae</taxon>
        <taxon>Myrtoideae</taxon>
        <taxon>Eucalypteae</taxon>
        <taxon>Eucalyptus</taxon>
    </lineage>
</organism>
<dbReference type="EMBL" id="JBJKBG010000007">
    <property type="protein sequence ID" value="KAL3731157.1"/>
    <property type="molecule type" value="Genomic_DNA"/>
</dbReference>
<dbReference type="SMART" id="SM00185">
    <property type="entry name" value="ARM"/>
    <property type="match status" value="4"/>
</dbReference>
<evidence type="ECO:0000256" key="1">
    <source>
        <dbReference type="ARBA" id="ARBA00000900"/>
    </source>
</evidence>
<evidence type="ECO:0000259" key="8">
    <source>
        <dbReference type="PROSITE" id="PS51698"/>
    </source>
</evidence>
<dbReference type="SUPFAM" id="SSF48371">
    <property type="entry name" value="ARM repeat"/>
    <property type="match status" value="2"/>
</dbReference>
<keyword evidence="6" id="KW-0833">Ubl conjugation pathway</keyword>
<dbReference type="SUPFAM" id="SSF57850">
    <property type="entry name" value="RING/U-box"/>
    <property type="match status" value="1"/>
</dbReference>
<evidence type="ECO:0000313" key="10">
    <source>
        <dbReference type="Proteomes" id="UP001634007"/>
    </source>
</evidence>
<evidence type="ECO:0000256" key="3">
    <source>
        <dbReference type="ARBA" id="ARBA00012483"/>
    </source>
</evidence>
<dbReference type="Proteomes" id="UP001634007">
    <property type="component" value="Unassembled WGS sequence"/>
</dbReference>
<dbReference type="InterPro" id="IPR011989">
    <property type="entry name" value="ARM-like"/>
</dbReference>
<keyword evidence="5" id="KW-0677">Repeat</keyword>
<dbReference type="Gene3D" id="3.30.40.10">
    <property type="entry name" value="Zinc/RING finger domain, C3HC4 (zinc finger)"/>
    <property type="match status" value="1"/>
</dbReference>
<evidence type="ECO:0000256" key="5">
    <source>
        <dbReference type="ARBA" id="ARBA00022737"/>
    </source>
</evidence>
<evidence type="ECO:0000313" key="9">
    <source>
        <dbReference type="EMBL" id="KAL3731157.1"/>
    </source>
</evidence>
<accession>A0ABD3JX60</accession>
<dbReference type="Gene3D" id="1.25.10.10">
    <property type="entry name" value="Leucine-rich Repeat Variant"/>
    <property type="match status" value="3"/>
</dbReference>
<name>A0ABD3JX60_EUCGL</name>
<comment type="catalytic activity">
    <reaction evidence="1">
        <text>S-ubiquitinyl-[E2 ubiquitin-conjugating enzyme]-L-cysteine + [acceptor protein]-L-lysine = [E2 ubiquitin-conjugating enzyme]-L-cysteine + N(6)-ubiquitinyl-[acceptor protein]-L-lysine.</text>
        <dbReference type="EC" id="2.3.2.27"/>
    </reaction>
</comment>
<keyword evidence="10" id="KW-1185">Reference proteome</keyword>
<reference evidence="9 10" key="1">
    <citation type="submission" date="2024-11" db="EMBL/GenBank/DDBJ databases">
        <title>Chromosome-level genome assembly of Eucalyptus globulus Labill. provides insights into its genome evolution.</title>
        <authorList>
            <person name="Li X."/>
        </authorList>
    </citation>
    <scope>NUCLEOTIDE SEQUENCE [LARGE SCALE GENOMIC DNA]</scope>
    <source>
        <strain evidence="9">CL2024</strain>
        <tissue evidence="9">Fresh tender leaves</tissue>
    </source>
</reference>
<dbReference type="InterPro" id="IPR000225">
    <property type="entry name" value="Armadillo"/>
</dbReference>
<keyword evidence="4" id="KW-0808">Transferase</keyword>
<dbReference type="InterPro" id="IPR016024">
    <property type="entry name" value="ARM-type_fold"/>
</dbReference>
<evidence type="ECO:0000256" key="4">
    <source>
        <dbReference type="ARBA" id="ARBA00022679"/>
    </source>
</evidence>
<dbReference type="GO" id="GO:0061630">
    <property type="term" value="F:ubiquitin protein ligase activity"/>
    <property type="evidence" value="ECO:0007669"/>
    <property type="project" value="UniProtKB-EC"/>
</dbReference>
<dbReference type="InterPro" id="IPR036537">
    <property type="entry name" value="Adaptor_Cbl_N_dom_sf"/>
</dbReference>
<evidence type="ECO:0000256" key="2">
    <source>
        <dbReference type="ARBA" id="ARBA00004906"/>
    </source>
</evidence>
<dbReference type="EC" id="2.3.2.27" evidence="3"/>
<comment type="caution">
    <text evidence="9">The sequence shown here is derived from an EMBL/GenBank/DDBJ whole genome shotgun (WGS) entry which is preliminary data.</text>
</comment>
<gene>
    <name evidence="9" type="ORF">ACJRO7_028086</name>
</gene>
<sequence>MDFNIGIEDIGAAVLQELWNRVTLQAIKLAGETRDVVLAKDSFQEFSGSISQLISVLQTVDAGKVEAELGSEFTKTTLQKLNSQLHLACDVIEDCRSGSRLRLILRLSRVLAQMQGLAKEIAETISSLQLVNLSIGLNVKTMIGNIIDKLGSMEFQSSTAIERISSEIENSIKQERNNHRSAMKLFEKIAEAVGASENTSLVQQELTILKQEKEEMEAQKKQAEALQLSQLIQLLYSTEIVTRPVDDNSNTRRQYYPIDSFLCPLSHELMTEPVAILCGHSFEKKAIQEHFKRGEPVCPTCKEKLPSPDITPNLSLRGSIQEWRQRDMDLKFQAAIQGINSDEESTQNGALEEMKSLLRTPVYAAKFSEENPIPRLVGFLKNKRLHTAATLKCLSYLARHSEECKESIVKAGAIHLVVKHLYKDEVGHDAIAVLLELSSREAIAEEIGKAKNSIPLIVSMLHYSERDVSEKAHIVLQNLSFNTHFIVKMAECGYFKPFVCRFNEGSQETRALMAAALVQMQLKETSVIDLKNDSFIHSLVEMLSSSSPAYKSACLQAIKKLMAHTAISKQLLADTMTIPLLLGLISHVMSDPYSKEEAVEVLALLVGATEPCDFQIFQGLKELQSEHSINLFLHLISTSETQARIKFLQLLVELSHKSEQARELIRLDDDANAHLYSCLENAQPAERRWAMELVYSISKGHLGGVPLPPTPRKEAVIHKIAFILTNSQDPEERSVAAGIIGQLPKDDTTVDDLLLKSDVLKAIYEIICGVDMESNRAQTVPNLGELLLENALAALLHYTEPSKIYLQKQVGKLELYPSLIRALSSRSSLAKQRAAIALAHLSQSTSLSFSRETVIPTADRKASPLSRLLKLFPNFSWCCSPSSEIGSLCSVHGIACSSKDTFCLVKTDAMMPLMKSLKGTDPGVQEAALMALETLLTDDRTLSQATAAIVDNHGIDAILHVLEKGSHSVKPKALDLLEKILSHTSLTDPSFRRIEGVLIQLVHEDGHRKKAALVLRQMKLLPEQSSYF</sequence>
<dbReference type="AlphaFoldDB" id="A0ABD3JX60"/>
<evidence type="ECO:0000256" key="6">
    <source>
        <dbReference type="ARBA" id="ARBA00022786"/>
    </source>
</evidence>
<keyword evidence="7" id="KW-0175">Coiled coil</keyword>
<dbReference type="SMART" id="SM00504">
    <property type="entry name" value="Ubox"/>
    <property type="match status" value="1"/>
</dbReference>
<dbReference type="PANTHER" id="PTHR45958:SF11">
    <property type="entry name" value="RING-TYPE E3 UBIQUITIN TRANSFERASE"/>
    <property type="match status" value="1"/>
</dbReference>
<dbReference type="InterPro" id="IPR052608">
    <property type="entry name" value="U-box_domain_protein"/>
</dbReference>
<dbReference type="Pfam" id="PF04564">
    <property type="entry name" value="U-box"/>
    <property type="match status" value="1"/>
</dbReference>
<protein>
    <recommendedName>
        <fullName evidence="3">RING-type E3 ubiquitin transferase</fullName>
        <ecNumber evidence="3">2.3.2.27</ecNumber>
    </recommendedName>
</protein>
<dbReference type="Gene3D" id="1.20.930.20">
    <property type="entry name" value="Adaptor protein Cbl, N-terminal domain"/>
    <property type="match status" value="1"/>
</dbReference>
<dbReference type="InterPro" id="IPR013083">
    <property type="entry name" value="Znf_RING/FYVE/PHD"/>
</dbReference>
<dbReference type="InterPro" id="IPR003613">
    <property type="entry name" value="Ubox_domain"/>
</dbReference>